<evidence type="ECO:0000256" key="3">
    <source>
        <dbReference type="ARBA" id="ARBA00001941"/>
    </source>
</evidence>
<dbReference type="AlphaFoldDB" id="A0A1D3D2S2"/>
<reference evidence="10 11" key="1">
    <citation type="journal article" date="2016" name="BMC Genomics">
        <title>Comparative genomics reveals Cyclospora cayetanensis possesses coccidia-like metabolism and invasion components but unique surface antigens.</title>
        <authorList>
            <person name="Liu S."/>
            <person name="Wang L."/>
            <person name="Zheng H."/>
            <person name="Xu Z."/>
            <person name="Roellig D.M."/>
            <person name="Li N."/>
            <person name="Frace M.A."/>
            <person name="Tang K."/>
            <person name="Arrowood M.J."/>
            <person name="Moss D.M."/>
            <person name="Zhang L."/>
            <person name="Feng Y."/>
            <person name="Xiao L."/>
        </authorList>
    </citation>
    <scope>NUCLEOTIDE SEQUENCE [LARGE SCALE GENOMIC DNA]</scope>
    <source>
        <strain evidence="10 11">CHN_HEN01</strain>
    </source>
</reference>
<dbReference type="GO" id="GO:0046872">
    <property type="term" value="F:metal ion binding"/>
    <property type="evidence" value="ECO:0007669"/>
    <property type="project" value="UniProtKB-KW"/>
</dbReference>
<dbReference type="InterPro" id="IPR000056">
    <property type="entry name" value="Ribul_P_3_epim-like"/>
</dbReference>
<comment type="caution">
    <text evidence="10">The sequence shown here is derived from an EMBL/GenBank/DDBJ whole genome shotgun (WGS) entry which is preliminary data.</text>
</comment>
<evidence type="ECO:0000313" key="10">
    <source>
        <dbReference type="EMBL" id="OEH77750.1"/>
    </source>
</evidence>
<dbReference type="Gene3D" id="3.20.20.70">
    <property type="entry name" value="Aldolase class I"/>
    <property type="match status" value="1"/>
</dbReference>
<dbReference type="EC" id="5.1.3.1" evidence="7"/>
<keyword evidence="11" id="KW-1185">Reference proteome</keyword>
<evidence type="ECO:0000313" key="11">
    <source>
        <dbReference type="Proteomes" id="UP000095192"/>
    </source>
</evidence>
<dbReference type="HAMAP" id="MF_02227">
    <property type="entry name" value="RPE"/>
    <property type="match status" value="1"/>
</dbReference>
<dbReference type="NCBIfam" id="NF004076">
    <property type="entry name" value="PRK05581.1-4"/>
    <property type="match status" value="1"/>
</dbReference>
<protein>
    <recommendedName>
        <fullName evidence="7">ribulose-phosphate 3-epimerase</fullName>
        <ecNumber evidence="7">5.1.3.1</ecNumber>
    </recommendedName>
</protein>
<evidence type="ECO:0000256" key="4">
    <source>
        <dbReference type="ARBA" id="ARBA00001947"/>
    </source>
</evidence>
<dbReference type="InterPro" id="IPR013785">
    <property type="entry name" value="Aldolase_TIM"/>
</dbReference>
<name>A0A1D3D2S2_9EIME</name>
<comment type="cofactor">
    <cofactor evidence="4">
        <name>Zn(2+)</name>
        <dbReference type="ChEBI" id="CHEBI:29105"/>
    </cofactor>
</comment>
<accession>A0A1D3D2S2</accession>
<dbReference type="InterPro" id="IPR011060">
    <property type="entry name" value="RibuloseP-bd_barrel"/>
</dbReference>
<dbReference type="GO" id="GO:0006098">
    <property type="term" value="P:pentose-phosphate shunt"/>
    <property type="evidence" value="ECO:0007669"/>
    <property type="project" value="InterPro"/>
</dbReference>
<sequence>MKNHDVHSALSRAAMDTLDSLDQCRPPPLRAPQSLLVLRVLRKASAFFATSFVIEFSVIKVLAYRCFFAVRGGHCPAAGVQAAASSHTARVDRGPAAVVQSPHLCVLCALPFEKTQLSHRFLLVCCGVTASGPLNPHIRKARHTLAGTTPAPSGGEGVRSDSLFAPMAPDPIIAPSVLASDLSRLKEEAQRMLGEGCDWLHLDVMDGHFVPNISFGPPVVKCLRSNLNPSVFLDVHLMVSDPYKWVTPLAEAGASQLTFHFEAVGESVEEAVQLSKAIREKGMKAGLSIKPKTEVERVEKILRLGAVDLLLIMTVEPGFGGQKFMKDQMHKVVRARQLCPTLNIQVDGGLDTETVKEAAASGANVIVAGTSLYKADAPRTLMEHMREAIRSSQQSHAQGFKS</sequence>
<keyword evidence="9" id="KW-0413">Isomerase</keyword>
<dbReference type="CDD" id="cd00429">
    <property type="entry name" value="RPE"/>
    <property type="match status" value="1"/>
</dbReference>
<dbReference type="Proteomes" id="UP000095192">
    <property type="component" value="Unassembled WGS sequence"/>
</dbReference>
<dbReference type="PROSITE" id="PS01085">
    <property type="entry name" value="RIBUL_P_3_EPIMER_1"/>
    <property type="match status" value="1"/>
</dbReference>
<evidence type="ECO:0000256" key="9">
    <source>
        <dbReference type="ARBA" id="ARBA00023235"/>
    </source>
</evidence>
<dbReference type="VEuPathDB" id="ToxoDB:cyc_07641"/>
<dbReference type="PANTHER" id="PTHR11749">
    <property type="entry name" value="RIBULOSE-5-PHOSPHATE-3-EPIMERASE"/>
    <property type="match status" value="1"/>
</dbReference>
<comment type="similarity">
    <text evidence="6">Belongs to the ribulose-phosphate 3-epimerase family.</text>
</comment>
<dbReference type="FunFam" id="3.20.20.70:FF:000171">
    <property type="entry name" value="Ribulose-phosphate 3-epimerase"/>
    <property type="match status" value="1"/>
</dbReference>
<proteinExistence type="inferred from homology"/>
<evidence type="ECO:0000256" key="5">
    <source>
        <dbReference type="ARBA" id="ARBA00001954"/>
    </source>
</evidence>
<dbReference type="SUPFAM" id="SSF51366">
    <property type="entry name" value="Ribulose-phoshate binding barrel"/>
    <property type="match status" value="1"/>
</dbReference>
<dbReference type="GO" id="GO:0004750">
    <property type="term" value="F:D-ribulose-phosphate 3-epimerase activity"/>
    <property type="evidence" value="ECO:0007669"/>
    <property type="project" value="UniProtKB-EC"/>
</dbReference>
<evidence type="ECO:0000256" key="2">
    <source>
        <dbReference type="ARBA" id="ARBA00001936"/>
    </source>
</evidence>
<comment type="catalytic activity">
    <reaction evidence="1">
        <text>D-ribulose 5-phosphate = D-xylulose 5-phosphate</text>
        <dbReference type="Rhea" id="RHEA:13677"/>
        <dbReference type="ChEBI" id="CHEBI:57737"/>
        <dbReference type="ChEBI" id="CHEBI:58121"/>
        <dbReference type="EC" id="5.1.3.1"/>
    </reaction>
</comment>
<dbReference type="PROSITE" id="PS01086">
    <property type="entry name" value="RIBUL_P_3_EPIMER_2"/>
    <property type="match status" value="1"/>
</dbReference>
<comment type="cofactor">
    <cofactor evidence="2">
        <name>Mn(2+)</name>
        <dbReference type="ChEBI" id="CHEBI:29035"/>
    </cofactor>
</comment>
<comment type="cofactor">
    <cofactor evidence="3">
        <name>Co(2+)</name>
        <dbReference type="ChEBI" id="CHEBI:48828"/>
    </cofactor>
</comment>
<evidence type="ECO:0000256" key="6">
    <source>
        <dbReference type="ARBA" id="ARBA00009541"/>
    </source>
</evidence>
<evidence type="ECO:0000256" key="7">
    <source>
        <dbReference type="ARBA" id="ARBA00013188"/>
    </source>
</evidence>
<evidence type="ECO:0000256" key="8">
    <source>
        <dbReference type="ARBA" id="ARBA00022723"/>
    </source>
</evidence>
<dbReference type="VEuPathDB" id="ToxoDB:LOC34623569"/>
<dbReference type="NCBIfam" id="TIGR01163">
    <property type="entry name" value="rpe"/>
    <property type="match status" value="1"/>
</dbReference>
<evidence type="ECO:0000256" key="1">
    <source>
        <dbReference type="ARBA" id="ARBA00001782"/>
    </source>
</evidence>
<keyword evidence="8" id="KW-0479">Metal-binding</keyword>
<gene>
    <name evidence="10" type="ORF">cyc_07641</name>
</gene>
<dbReference type="InParanoid" id="A0A1D3D2S2"/>
<dbReference type="InterPro" id="IPR026019">
    <property type="entry name" value="Ribul_P_3_epim"/>
</dbReference>
<comment type="cofactor">
    <cofactor evidence="5">
        <name>Fe(2+)</name>
        <dbReference type="ChEBI" id="CHEBI:29033"/>
    </cofactor>
</comment>
<dbReference type="FunCoup" id="A0A1D3D2S2">
    <property type="interactions" value="70"/>
</dbReference>
<dbReference type="EMBL" id="JROU02000991">
    <property type="protein sequence ID" value="OEH77750.1"/>
    <property type="molecule type" value="Genomic_DNA"/>
</dbReference>
<dbReference type="GO" id="GO:0005975">
    <property type="term" value="P:carbohydrate metabolic process"/>
    <property type="evidence" value="ECO:0007669"/>
    <property type="project" value="InterPro"/>
</dbReference>
<dbReference type="Pfam" id="PF00834">
    <property type="entry name" value="Ribul_P_3_epim"/>
    <property type="match status" value="1"/>
</dbReference>
<organism evidence="10 11">
    <name type="scientific">Cyclospora cayetanensis</name>
    <dbReference type="NCBI Taxonomy" id="88456"/>
    <lineage>
        <taxon>Eukaryota</taxon>
        <taxon>Sar</taxon>
        <taxon>Alveolata</taxon>
        <taxon>Apicomplexa</taxon>
        <taxon>Conoidasida</taxon>
        <taxon>Coccidia</taxon>
        <taxon>Eucoccidiorida</taxon>
        <taxon>Eimeriorina</taxon>
        <taxon>Eimeriidae</taxon>
        <taxon>Cyclospora</taxon>
    </lineage>
</organism>